<dbReference type="AlphaFoldDB" id="W2CZH1"/>
<feature type="region of interest" description="Disordered" evidence="1">
    <location>
        <begin position="138"/>
        <end position="179"/>
    </location>
</feature>
<proteinExistence type="predicted"/>
<dbReference type="EMBL" id="AYYF01001150">
    <property type="protein sequence ID" value="ETK12453.1"/>
    <property type="molecule type" value="Genomic_DNA"/>
</dbReference>
<feature type="region of interest" description="Disordered" evidence="1">
    <location>
        <begin position="44"/>
        <end position="126"/>
    </location>
</feature>
<gene>
    <name evidence="2" type="ORF">T235_09275</name>
</gene>
<dbReference type="Proteomes" id="UP000034980">
    <property type="component" value="Unassembled WGS sequence"/>
</dbReference>
<reference evidence="2 3" key="1">
    <citation type="submission" date="2013-11" db="EMBL/GenBank/DDBJ databases">
        <title>Single cell genomics of uncultured Tannerella BU063 (oral taxon 286).</title>
        <authorList>
            <person name="Beall C.J."/>
            <person name="Campbell A.G."/>
            <person name="Griffen A.L."/>
            <person name="Podar M."/>
            <person name="Leys E.J."/>
        </authorList>
    </citation>
    <scope>NUCLEOTIDE SEQUENCE [LARGE SCALE GENOMIC DNA]</scope>
    <source>
        <strain evidence="2">Cell 8/11</strain>
    </source>
</reference>
<comment type="caution">
    <text evidence="2">The sequence shown here is derived from an EMBL/GenBank/DDBJ whole genome shotgun (WGS) entry which is preliminary data.</text>
</comment>
<evidence type="ECO:0000313" key="2">
    <source>
        <dbReference type="EMBL" id="ETK12453.1"/>
    </source>
</evidence>
<name>W2CZH1_9BACT</name>
<organism evidence="2 3">
    <name type="scientific">Tannerella sp. oral taxon BU063 isolate Cell 8/11</name>
    <dbReference type="NCBI Taxonomy" id="1411915"/>
    <lineage>
        <taxon>Bacteria</taxon>
        <taxon>Pseudomonadati</taxon>
        <taxon>Bacteroidota</taxon>
        <taxon>Bacteroidia</taxon>
        <taxon>Bacteroidales</taxon>
        <taxon>Tannerellaceae</taxon>
        <taxon>Tannerella</taxon>
    </lineage>
</organism>
<feature type="compositionally biased region" description="Pro residues" evidence="1">
    <location>
        <begin position="165"/>
        <end position="177"/>
    </location>
</feature>
<evidence type="ECO:0000256" key="1">
    <source>
        <dbReference type="SAM" id="MobiDB-lite"/>
    </source>
</evidence>
<evidence type="ECO:0000313" key="3">
    <source>
        <dbReference type="Proteomes" id="UP000034980"/>
    </source>
</evidence>
<sequence>MTRGKVTSSIFISLRVFINHAKVHEMPEDSMLPELEQDVFEAERSSSNTKWISAPVKRQNETRNRSLISQNAFPPRETDQNFRKMPSRGGKWGKFSEKRLPAAGNGKNSPKNGFPRRESDKISRKTVSCGGKAVKFAGDRFPAAGNGANSPKNAFRRAKSIFKKPPSPPREAPPGPLPCKSFLLRPKSLTYYIRNE</sequence>
<protein>
    <submittedName>
        <fullName evidence="2">Uncharacterized protein</fullName>
    </submittedName>
</protein>
<accession>W2CZH1</accession>